<keyword evidence="6" id="KW-0808">Transferase</keyword>
<dbReference type="SMART" id="SM00388">
    <property type="entry name" value="HisKA"/>
    <property type="match status" value="1"/>
</dbReference>
<dbReference type="SUPFAM" id="SSF55874">
    <property type="entry name" value="ATPase domain of HSP90 chaperone/DNA topoisomerase II/histidine kinase"/>
    <property type="match status" value="1"/>
</dbReference>
<evidence type="ECO:0000256" key="12">
    <source>
        <dbReference type="ARBA" id="ARBA00023012"/>
    </source>
</evidence>
<name>A0AAC9B2I3_9LACO</name>
<evidence type="ECO:0000256" key="8">
    <source>
        <dbReference type="ARBA" id="ARBA00022741"/>
    </source>
</evidence>
<comment type="subcellular location">
    <subcellularLocation>
        <location evidence="2">Cell membrane</location>
        <topology evidence="2">Multi-pass membrane protein</topology>
    </subcellularLocation>
</comment>
<accession>A0AAC9B2I3</accession>
<dbReference type="InterPro" id="IPR004358">
    <property type="entry name" value="Sig_transdc_His_kin-like_C"/>
</dbReference>
<protein>
    <recommendedName>
        <fullName evidence="3">histidine kinase</fullName>
        <ecNumber evidence="3">2.7.13.3</ecNumber>
    </recommendedName>
</protein>
<comment type="catalytic activity">
    <reaction evidence="1">
        <text>ATP + protein L-histidine = ADP + protein N-phospho-L-histidine.</text>
        <dbReference type="EC" id="2.7.13.3"/>
    </reaction>
</comment>
<dbReference type="InterPro" id="IPR036097">
    <property type="entry name" value="HisK_dim/P_sf"/>
</dbReference>
<dbReference type="Gene3D" id="3.30.565.10">
    <property type="entry name" value="Histidine kinase-like ATPase, C-terminal domain"/>
    <property type="match status" value="1"/>
</dbReference>
<feature type="domain" description="Histidine kinase" evidence="15">
    <location>
        <begin position="157"/>
        <end position="374"/>
    </location>
</feature>
<dbReference type="Gene3D" id="1.10.287.130">
    <property type="match status" value="1"/>
</dbReference>
<keyword evidence="8" id="KW-0547">Nucleotide-binding</keyword>
<dbReference type="GO" id="GO:0005886">
    <property type="term" value="C:plasma membrane"/>
    <property type="evidence" value="ECO:0007669"/>
    <property type="project" value="UniProtKB-SubCell"/>
</dbReference>
<dbReference type="InterPro" id="IPR003661">
    <property type="entry name" value="HisK_dim/P_dom"/>
</dbReference>
<evidence type="ECO:0000256" key="2">
    <source>
        <dbReference type="ARBA" id="ARBA00004651"/>
    </source>
</evidence>
<evidence type="ECO:0000256" key="11">
    <source>
        <dbReference type="ARBA" id="ARBA00022989"/>
    </source>
</evidence>
<keyword evidence="11 14" id="KW-1133">Transmembrane helix</keyword>
<evidence type="ECO:0000256" key="13">
    <source>
        <dbReference type="ARBA" id="ARBA00023136"/>
    </source>
</evidence>
<feature type="transmembrane region" description="Helical" evidence="14">
    <location>
        <begin position="67"/>
        <end position="87"/>
    </location>
</feature>
<reference evidence="19 20" key="1">
    <citation type="journal article" date="2016" name="PLoS ONE">
        <title>The Identification of Novel Diagnostic Marker Genes for the Detection of Beer Spoiling Pediococcus damnosus Strains Using the BlAst Diagnostic Gene findEr.</title>
        <authorList>
            <person name="Behr J."/>
            <person name="Geissler A.J."/>
            <person name="Schmid J."/>
            <person name="Zehe A."/>
            <person name="Vogel R.F."/>
        </authorList>
    </citation>
    <scope>NUCLEOTIDE SEQUENCE [LARGE SCALE GENOMIC DNA]</scope>
    <source>
        <strain evidence="17 20">TMW 2.1533</strain>
        <strain evidence="18 19">TMW 2.1535</strain>
    </source>
</reference>
<feature type="domain" description="HAMP" evidence="16">
    <location>
        <begin position="90"/>
        <end position="142"/>
    </location>
</feature>
<evidence type="ECO:0000256" key="6">
    <source>
        <dbReference type="ARBA" id="ARBA00022679"/>
    </source>
</evidence>
<dbReference type="Pfam" id="PF02518">
    <property type="entry name" value="HATPase_c"/>
    <property type="match status" value="1"/>
</dbReference>
<keyword evidence="13 14" id="KW-0472">Membrane</keyword>
<dbReference type="FunFam" id="3.30.565.10:FF:000013">
    <property type="entry name" value="Two-component sensor histidine kinase"/>
    <property type="match status" value="1"/>
</dbReference>
<evidence type="ECO:0000259" key="16">
    <source>
        <dbReference type="PROSITE" id="PS50885"/>
    </source>
</evidence>
<evidence type="ECO:0000256" key="7">
    <source>
        <dbReference type="ARBA" id="ARBA00022692"/>
    </source>
</evidence>
<dbReference type="InterPro" id="IPR050398">
    <property type="entry name" value="HssS/ArlS-like"/>
</dbReference>
<dbReference type="CDD" id="cd00075">
    <property type="entry name" value="HATPase"/>
    <property type="match status" value="1"/>
</dbReference>
<keyword evidence="19" id="KW-1185">Reference proteome</keyword>
<gene>
    <name evidence="17" type="ORF">ADU70_1709</name>
    <name evidence="18" type="ORF">ADU72_0987</name>
</gene>
<evidence type="ECO:0000256" key="4">
    <source>
        <dbReference type="ARBA" id="ARBA00022475"/>
    </source>
</evidence>
<sequence length="384" mass="44189">MLKLTAREKSELLGEGFVTVILLLLLNLSLLILLNEFIRSNPGLERGIFQIKESITIGPNNYRVWSYQNFFIIFMMFVDIWVVYWRLMRRFKQMQLRHIISELHYIANGHFDHRIPFTLKGDHQRVVDSVNALVDSVIESMDEERKIEQSKDELITNVSHDLRTPLTSIIGYLGLIENKQYKTKDDVLKYTHTAFLKAEQMKSMVDDLFEYTKVRQSTTKMTFNEISVESMLEQLSASFELEAKKKQIEISVKSTPKSLKIEADAEKLGRLFNDLITNALKYANGGRHIYLEAEKKGDQVIFKVSNDGEQIPEKSISHLFERFYRVESSRSKATGGTGLGLAIAQSIVELHHGKIHAESSKKLTSFIIELPLKQTKSNKQQNGK</sequence>
<evidence type="ECO:0000256" key="9">
    <source>
        <dbReference type="ARBA" id="ARBA00022777"/>
    </source>
</evidence>
<evidence type="ECO:0000256" key="10">
    <source>
        <dbReference type="ARBA" id="ARBA00022840"/>
    </source>
</evidence>
<dbReference type="GO" id="GO:0000155">
    <property type="term" value="F:phosphorelay sensor kinase activity"/>
    <property type="evidence" value="ECO:0007669"/>
    <property type="project" value="InterPro"/>
</dbReference>
<dbReference type="AlphaFoldDB" id="A0AAC9B2I3"/>
<dbReference type="PANTHER" id="PTHR45528">
    <property type="entry name" value="SENSOR HISTIDINE KINASE CPXA"/>
    <property type="match status" value="1"/>
</dbReference>
<dbReference type="GO" id="GO:0005524">
    <property type="term" value="F:ATP binding"/>
    <property type="evidence" value="ECO:0007669"/>
    <property type="project" value="UniProtKB-KW"/>
</dbReference>
<dbReference type="EMBL" id="CP012275">
    <property type="protein sequence ID" value="AMV63179.1"/>
    <property type="molecule type" value="Genomic_DNA"/>
</dbReference>
<keyword evidence="10" id="KW-0067">ATP-binding</keyword>
<dbReference type="InterPro" id="IPR036890">
    <property type="entry name" value="HATPase_C_sf"/>
</dbReference>
<evidence type="ECO:0000256" key="3">
    <source>
        <dbReference type="ARBA" id="ARBA00012438"/>
    </source>
</evidence>
<dbReference type="InterPro" id="IPR003594">
    <property type="entry name" value="HATPase_dom"/>
</dbReference>
<dbReference type="Pfam" id="PF00512">
    <property type="entry name" value="HisKA"/>
    <property type="match status" value="1"/>
</dbReference>
<proteinExistence type="predicted"/>
<dbReference type="EC" id="2.7.13.3" evidence="3"/>
<keyword evidence="4" id="KW-1003">Cell membrane</keyword>
<dbReference type="Proteomes" id="UP000076244">
    <property type="component" value="Chromosome"/>
</dbReference>
<dbReference type="SMART" id="SM00387">
    <property type="entry name" value="HATPase_c"/>
    <property type="match status" value="1"/>
</dbReference>
<evidence type="ECO:0000313" key="19">
    <source>
        <dbReference type="Proteomes" id="UP000076244"/>
    </source>
</evidence>
<keyword evidence="12" id="KW-0902">Two-component regulatory system</keyword>
<dbReference type="PANTHER" id="PTHR45528:SF1">
    <property type="entry name" value="SENSOR HISTIDINE KINASE CPXA"/>
    <property type="match status" value="1"/>
</dbReference>
<dbReference type="InterPro" id="IPR005467">
    <property type="entry name" value="His_kinase_dom"/>
</dbReference>
<evidence type="ECO:0000313" key="17">
    <source>
        <dbReference type="EMBL" id="AMV63179.1"/>
    </source>
</evidence>
<keyword evidence="7 14" id="KW-0812">Transmembrane</keyword>
<dbReference type="InterPro" id="IPR003660">
    <property type="entry name" value="HAMP_dom"/>
</dbReference>
<evidence type="ECO:0000259" key="15">
    <source>
        <dbReference type="PROSITE" id="PS50109"/>
    </source>
</evidence>
<dbReference type="FunFam" id="1.10.287.130:FF:000001">
    <property type="entry name" value="Two-component sensor histidine kinase"/>
    <property type="match status" value="1"/>
</dbReference>
<organism evidence="17 20">
    <name type="scientific">Pediococcus damnosus</name>
    <dbReference type="NCBI Taxonomy" id="51663"/>
    <lineage>
        <taxon>Bacteria</taxon>
        <taxon>Bacillati</taxon>
        <taxon>Bacillota</taxon>
        <taxon>Bacilli</taxon>
        <taxon>Lactobacillales</taxon>
        <taxon>Lactobacillaceae</taxon>
        <taxon>Pediococcus</taxon>
    </lineage>
</organism>
<feature type="transmembrane region" description="Helical" evidence="14">
    <location>
        <begin position="12"/>
        <end position="34"/>
    </location>
</feature>
<dbReference type="PROSITE" id="PS50109">
    <property type="entry name" value="HIS_KIN"/>
    <property type="match status" value="1"/>
</dbReference>
<dbReference type="PROSITE" id="PS50885">
    <property type="entry name" value="HAMP"/>
    <property type="match status" value="1"/>
</dbReference>
<evidence type="ECO:0000256" key="1">
    <source>
        <dbReference type="ARBA" id="ARBA00000085"/>
    </source>
</evidence>
<dbReference type="Proteomes" id="UP000076405">
    <property type="component" value="Chromosome"/>
</dbReference>
<dbReference type="KEGG" id="pdm:ADU72_0987"/>
<keyword evidence="9 17" id="KW-0418">Kinase</keyword>
<keyword evidence="5" id="KW-0597">Phosphoprotein</keyword>
<evidence type="ECO:0000256" key="14">
    <source>
        <dbReference type="SAM" id="Phobius"/>
    </source>
</evidence>
<dbReference type="SUPFAM" id="SSF47384">
    <property type="entry name" value="Homodimeric domain of signal transducing histidine kinase"/>
    <property type="match status" value="1"/>
</dbReference>
<dbReference type="CDD" id="cd00082">
    <property type="entry name" value="HisKA"/>
    <property type="match status" value="1"/>
</dbReference>
<evidence type="ECO:0000313" key="18">
    <source>
        <dbReference type="EMBL" id="AMV66928.1"/>
    </source>
</evidence>
<evidence type="ECO:0000256" key="5">
    <source>
        <dbReference type="ARBA" id="ARBA00022553"/>
    </source>
</evidence>
<dbReference type="EMBL" id="CP012288">
    <property type="protein sequence ID" value="AMV66928.1"/>
    <property type="molecule type" value="Genomic_DNA"/>
</dbReference>
<evidence type="ECO:0000313" key="20">
    <source>
        <dbReference type="Proteomes" id="UP000076405"/>
    </source>
</evidence>
<dbReference type="PRINTS" id="PR00344">
    <property type="entry name" value="BCTRLSENSOR"/>
</dbReference>